<organism evidence="2 3">
    <name type="scientific">Leersia perrieri</name>
    <dbReference type="NCBI Taxonomy" id="77586"/>
    <lineage>
        <taxon>Eukaryota</taxon>
        <taxon>Viridiplantae</taxon>
        <taxon>Streptophyta</taxon>
        <taxon>Embryophyta</taxon>
        <taxon>Tracheophyta</taxon>
        <taxon>Spermatophyta</taxon>
        <taxon>Magnoliopsida</taxon>
        <taxon>Liliopsida</taxon>
        <taxon>Poales</taxon>
        <taxon>Poaceae</taxon>
        <taxon>BOP clade</taxon>
        <taxon>Oryzoideae</taxon>
        <taxon>Oryzeae</taxon>
        <taxon>Oryzinae</taxon>
        <taxon>Leersia</taxon>
    </lineage>
</organism>
<dbReference type="PANTHER" id="PTHR36887:SF1">
    <property type="entry name" value="OS01G0532300 PROTEIN"/>
    <property type="match status" value="1"/>
</dbReference>
<protein>
    <recommendedName>
        <fullName evidence="4">DUF4408 domain-containing protein</fullName>
    </recommendedName>
</protein>
<reference evidence="2" key="3">
    <citation type="submission" date="2015-04" db="UniProtKB">
        <authorList>
            <consortium name="EnsemblPlants"/>
        </authorList>
    </citation>
    <scope>IDENTIFICATION</scope>
</reference>
<dbReference type="Gramene" id="LPERR01G16070.1">
    <property type="protein sequence ID" value="LPERR01G16070.1"/>
    <property type="gene ID" value="LPERR01G16070"/>
</dbReference>
<sequence>MEKKKFPTVAQVAKIASFLLLFSLAPHVPSSLRPPYLYLLFNALVVALGVEAGFLAAISGPRDDKLPKLVASPPRPIGSSKAIDQVVVAADAITSSSAVITAAASPAESVVAGGGVAALAKTTKKIKASASKKMVMKRCPSRASIFFIGGGEGDYQDVHGAVEEEAAGYGGGEQVMSKQELFTKAEAFIGNFYKQLKMQREESWKKLQDLYHHHHHHYKTKAL</sequence>
<feature type="transmembrane region" description="Helical" evidence="1">
    <location>
        <begin position="36"/>
        <end position="58"/>
    </location>
</feature>
<dbReference type="Pfam" id="PF05553">
    <property type="entry name" value="DUF761"/>
    <property type="match status" value="1"/>
</dbReference>
<reference evidence="2 3" key="1">
    <citation type="submission" date="2012-08" db="EMBL/GenBank/DDBJ databases">
        <title>Oryza genome evolution.</title>
        <authorList>
            <person name="Wing R.A."/>
        </authorList>
    </citation>
    <scope>NUCLEOTIDE SEQUENCE</scope>
</reference>
<dbReference type="InterPro" id="IPR008480">
    <property type="entry name" value="DUF761_pln"/>
</dbReference>
<evidence type="ECO:0000256" key="1">
    <source>
        <dbReference type="SAM" id="Phobius"/>
    </source>
</evidence>
<proteinExistence type="predicted"/>
<evidence type="ECO:0000313" key="2">
    <source>
        <dbReference type="EnsemblPlants" id="LPERR01G16070.1"/>
    </source>
</evidence>
<dbReference type="EnsemblPlants" id="LPERR01G16070.1">
    <property type="protein sequence ID" value="LPERR01G16070.1"/>
    <property type="gene ID" value="LPERR01G16070"/>
</dbReference>
<evidence type="ECO:0000313" key="3">
    <source>
        <dbReference type="Proteomes" id="UP000032180"/>
    </source>
</evidence>
<reference evidence="3" key="2">
    <citation type="submission" date="2013-12" db="EMBL/GenBank/DDBJ databases">
        <authorList>
            <person name="Yu Y."/>
            <person name="Lee S."/>
            <person name="de Baynast K."/>
            <person name="Wissotski M."/>
            <person name="Liu L."/>
            <person name="Talag J."/>
            <person name="Goicoechea J."/>
            <person name="Angelova A."/>
            <person name="Jetty R."/>
            <person name="Kudrna D."/>
            <person name="Golser W."/>
            <person name="Rivera L."/>
            <person name="Zhang J."/>
            <person name="Wing R."/>
        </authorList>
    </citation>
    <scope>NUCLEOTIDE SEQUENCE</scope>
</reference>
<dbReference type="PANTHER" id="PTHR36887">
    <property type="entry name" value="OS01G0532300 PROTEIN"/>
    <property type="match status" value="1"/>
</dbReference>
<accession>A0A0D9V1R3</accession>
<feature type="transmembrane region" description="Helical" evidence="1">
    <location>
        <begin position="12"/>
        <end position="30"/>
    </location>
</feature>
<keyword evidence="1" id="KW-1133">Transmembrane helix</keyword>
<keyword evidence="1" id="KW-0472">Membrane</keyword>
<name>A0A0D9V1R3_9ORYZ</name>
<keyword evidence="1" id="KW-0812">Transmembrane</keyword>
<dbReference type="AlphaFoldDB" id="A0A0D9V1R3"/>
<evidence type="ECO:0008006" key="4">
    <source>
        <dbReference type="Google" id="ProtNLM"/>
    </source>
</evidence>
<dbReference type="HOGENOM" id="CLU_116954_0_0_1"/>
<dbReference type="eggNOG" id="ENOG502RZQ2">
    <property type="taxonomic scope" value="Eukaryota"/>
</dbReference>
<dbReference type="Proteomes" id="UP000032180">
    <property type="component" value="Chromosome 1"/>
</dbReference>
<keyword evidence="3" id="KW-1185">Reference proteome</keyword>